<protein>
    <submittedName>
        <fullName evidence="1">Uncharacterized protein</fullName>
    </submittedName>
</protein>
<reference evidence="1" key="1">
    <citation type="submission" date="2022-04" db="EMBL/GenBank/DDBJ databases">
        <title>Genome of the entomopathogenic fungus Entomophthora muscae.</title>
        <authorList>
            <person name="Elya C."/>
            <person name="Lovett B.R."/>
            <person name="Lee E."/>
            <person name="Macias A.M."/>
            <person name="Hajek A.E."/>
            <person name="De Bivort B.L."/>
            <person name="Kasson M.T."/>
            <person name="De Fine Licht H.H."/>
            <person name="Stajich J.E."/>
        </authorList>
    </citation>
    <scope>NUCLEOTIDE SEQUENCE</scope>
    <source>
        <strain evidence="1">Berkeley</strain>
    </source>
</reference>
<dbReference type="Proteomes" id="UP001165960">
    <property type="component" value="Unassembled WGS sequence"/>
</dbReference>
<gene>
    <name evidence="1" type="ORF">DSO57_1001371</name>
</gene>
<sequence length="345" mass="37945">MSLPDTSLARLPFRLVSENQLTKVEVRYGDHIRHFFLEEILSIFIYKVREKAQAFLRKSLKRVVIGVPVHFNSNQRSAVLKTGGFIGFWDVSLANETSLLAIGAMPLIAETMNLLVFDFGCHSSSASVIQVSGKEFKVISSTGSSKAGGKDIDDILVEHCLKSLASSQKKRIQSDRRALYRLERTYEIAKYTLSTSHECTISVSSLLEGFNFRLDITRNTFEGLCQGVFNTAIAVVKKAMARSLLTSHDINKVLVAGGSSNIPKMKALVESLAIGQAPVLFTDSDAISRGAALVAQARYRPREDSPTLKDIISFDICIGESSQVQMAPRSSKRCMNYSVDPPTVG</sequence>
<dbReference type="EMBL" id="QTSX02004263">
    <property type="protein sequence ID" value="KAJ9067261.1"/>
    <property type="molecule type" value="Genomic_DNA"/>
</dbReference>
<organism evidence="1 2">
    <name type="scientific">Entomophthora muscae</name>
    <dbReference type="NCBI Taxonomy" id="34485"/>
    <lineage>
        <taxon>Eukaryota</taxon>
        <taxon>Fungi</taxon>
        <taxon>Fungi incertae sedis</taxon>
        <taxon>Zoopagomycota</taxon>
        <taxon>Entomophthoromycotina</taxon>
        <taxon>Entomophthoromycetes</taxon>
        <taxon>Entomophthorales</taxon>
        <taxon>Entomophthoraceae</taxon>
        <taxon>Entomophthora</taxon>
    </lineage>
</organism>
<comment type="caution">
    <text evidence="1">The sequence shown here is derived from an EMBL/GenBank/DDBJ whole genome shotgun (WGS) entry which is preliminary data.</text>
</comment>
<name>A0ACC2SY36_9FUNG</name>
<evidence type="ECO:0000313" key="1">
    <source>
        <dbReference type="EMBL" id="KAJ9067261.1"/>
    </source>
</evidence>
<evidence type="ECO:0000313" key="2">
    <source>
        <dbReference type="Proteomes" id="UP001165960"/>
    </source>
</evidence>
<keyword evidence="2" id="KW-1185">Reference proteome</keyword>
<accession>A0ACC2SY36</accession>
<proteinExistence type="predicted"/>